<evidence type="ECO:0000313" key="3">
    <source>
        <dbReference type="EMBL" id="GEB97329.1"/>
    </source>
</evidence>
<feature type="transmembrane region" description="Helical" evidence="2">
    <location>
        <begin position="40"/>
        <end position="59"/>
    </location>
</feature>
<feature type="transmembrane region" description="Helical" evidence="2">
    <location>
        <begin position="102"/>
        <end position="125"/>
    </location>
</feature>
<keyword evidence="2" id="KW-0472">Membrane</keyword>
<proteinExistence type="predicted"/>
<accession>A0AB73B652</accession>
<organism evidence="3 4">
    <name type="scientific">Corynebacterium flavescens</name>
    <dbReference type="NCBI Taxonomy" id="28028"/>
    <lineage>
        <taxon>Bacteria</taxon>
        <taxon>Bacillati</taxon>
        <taxon>Actinomycetota</taxon>
        <taxon>Actinomycetes</taxon>
        <taxon>Mycobacteriales</taxon>
        <taxon>Corynebacteriaceae</taxon>
        <taxon>Corynebacterium</taxon>
    </lineage>
</organism>
<dbReference type="GeneID" id="82879543"/>
<sequence>MRYPVRTLVVHVILFFFVFVSFILPVVLGGSALVPVRLSGTIGIALSLAVLVDCARHFFAPAQARSRGLRILSGLGALAQIIGWAVWIYIYSNITSVGATPFRIGTFALSVGAVVSLFVIAIAALDLRSPAAPEPSPRPRRRPRRDPRQQPR</sequence>
<gene>
    <name evidence="3" type="ORF">CFL01nite_08240</name>
</gene>
<name>A0AB73B652_CORFL</name>
<evidence type="ECO:0008006" key="5">
    <source>
        <dbReference type="Google" id="ProtNLM"/>
    </source>
</evidence>
<comment type="caution">
    <text evidence="3">The sequence shown here is derived from an EMBL/GenBank/DDBJ whole genome shotgun (WGS) entry which is preliminary data.</text>
</comment>
<evidence type="ECO:0000313" key="4">
    <source>
        <dbReference type="Proteomes" id="UP000315353"/>
    </source>
</evidence>
<keyword evidence="2" id="KW-0812">Transmembrane</keyword>
<evidence type="ECO:0000256" key="1">
    <source>
        <dbReference type="SAM" id="MobiDB-lite"/>
    </source>
</evidence>
<dbReference type="Proteomes" id="UP000315353">
    <property type="component" value="Unassembled WGS sequence"/>
</dbReference>
<feature type="transmembrane region" description="Helical" evidence="2">
    <location>
        <begin position="12"/>
        <end position="34"/>
    </location>
</feature>
<feature type="transmembrane region" description="Helical" evidence="2">
    <location>
        <begin position="71"/>
        <end position="90"/>
    </location>
</feature>
<feature type="region of interest" description="Disordered" evidence="1">
    <location>
        <begin position="130"/>
        <end position="152"/>
    </location>
</feature>
<dbReference type="AlphaFoldDB" id="A0AB73B652"/>
<evidence type="ECO:0000256" key="2">
    <source>
        <dbReference type="SAM" id="Phobius"/>
    </source>
</evidence>
<dbReference type="EMBL" id="BJNB01000008">
    <property type="protein sequence ID" value="GEB97329.1"/>
    <property type="molecule type" value="Genomic_DNA"/>
</dbReference>
<protein>
    <recommendedName>
        <fullName evidence="5">Secreted protein</fullName>
    </recommendedName>
</protein>
<keyword evidence="2" id="KW-1133">Transmembrane helix</keyword>
<dbReference type="RefSeq" id="WP_075729124.1">
    <property type="nucleotide sequence ID" value="NZ_BJNB01000008.1"/>
</dbReference>
<reference evidence="3 4" key="1">
    <citation type="submission" date="2019-06" db="EMBL/GenBank/DDBJ databases">
        <title>Whole genome shotgun sequence of Corynebacterium flavescens NBRC 14136.</title>
        <authorList>
            <person name="Hosoyama A."/>
            <person name="Uohara A."/>
            <person name="Ohji S."/>
            <person name="Ichikawa N."/>
        </authorList>
    </citation>
    <scope>NUCLEOTIDE SEQUENCE [LARGE SCALE GENOMIC DNA]</scope>
    <source>
        <strain evidence="3 4">NBRC 14136</strain>
    </source>
</reference>